<organism evidence="1">
    <name type="scientific">Medioppia subpectinata</name>
    <dbReference type="NCBI Taxonomy" id="1979941"/>
    <lineage>
        <taxon>Eukaryota</taxon>
        <taxon>Metazoa</taxon>
        <taxon>Ecdysozoa</taxon>
        <taxon>Arthropoda</taxon>
        <taxon>Chelicerata</taxon>
        <taxon>Arachnida</taxon>
        <taxon>Acari</taxon>
        <taxon>Acariformes</taxon>
        <taxon>Sarcoptiformes</taxon>
        <taxon>Oribatida</taxon>
        <taxon>Brachypylina</taxon>
        <taxon>Oppioidea</taxon>
        <taxon>Oppiidae</taxon>
        <taxon>Medioppia</taxon>
    </lineage>
</organism>
<proteinExistence type="predicted"/>
<reference evidence="1" key="1">
    <citation type="submission" date="2020-11" db="EMBL/GenBank/DDBJ databases">
        <authorList>
            <person name="Tran Van P."/>
        </authorList>
    </citation>
    <scope>NUCLEOTIDE SEQUENCE</scope>
</reference>
<dbReference type="OrthoDB" id="6434061at2759"/>
<accession>A0A7R9Q6S6</accession>
<gene>
    <name evidence="1" type="ORF">OSB1V03_LOCUS14005</name>
</gene>
<name>A0A7R9Q6S6_9ACAR</name>
<dbReference type="AlphaFoldDB" id="A0A7R9Q6S6"/>
<keyword evidence="2" id="KW-1185">Reference proteome</keyword>
<dbReference type="Proteomes" id="UP000759131">
    <property type="component" value="Unassembled WGS sequence"/>
</dbReference>
<dbReference type="EMBL" id="CAJPIZ010013049">
    <property type="protein sequence ID" value="CAG2114038.1"/>
    <property type="molecule type" value="Genomic_DNA"/>
</dbReference>
<dbReference type="EMBL" id="OC867624">
    <property type="protein sequence ID" value="CAD7633608.1"/>
    <property type="molecule type" value="Genomic_DNA"/>
</dbReference>
<evidence type="ECO:0000313" key="1">
    <source>
        <dbReference type="EMBL" id="CAD7633608.1"/>
    </source>
</evidence>
<protein>
    <submittedName>
        <fullName evidence="1">Uncharacterized protein</fullName>
    </submittedName>
</protein>
<evidence type="ECO:0000313" key="2">
    <source>
        <dbReference type="Proteomes" id="UP000759131"/>
    </source>
</evidence>
<sequence>MITGLSLRCGDNATQIVHKMIAKWEDFNINSKHIVGVDVLKDNVLIITAATPEANQKLLKSAKNHLKTNPSIKWTEMEGYELVSGFGWSLKIQEPIADNRRSVIKGFKSRKEDNVLENIKSLVNSWNDRKVCADSVVSVERNTKQQLIDGKVNLFVTAVSAEASKALVRAAKYHLNPNSGIKWKRYKHMSRNVGEDMDDYNCKSVIKGLVTRSGENLTEMVCKIVDDWDDNSVTGNSIVRVETNSRQRREDGDQQPVNLFVTALNPKASQALVMGAKRHIRAEHKIKWTKYTPRDVSRSSEAVSNYNSDDSDSDLSDSSFYSTSSSAHLNLMSNASKTMPQNQDICGTSYDNSVSNCLSIITGLKISCYQNAVKTVRKLVFSWSNSKINGNFIVKVEPQWRSPPHRESVPALIVTASSPHRSRVLIAGANMHLKPSEGITWTEYKPQQIGPQLQRQALARNYMISTPNVSMNPMNGLAHYQYWQSVPVWQFLPLQAPLPLIQPTVQTLPHNNVNLSPQTVSSIPSTSTSNRSIKAHNIFKTDDNIVSNSRMSVIRGLFTKADDDITKIVRREVMNWRESRTNGNFIEKVERDSRYVGIDGKVPLYVTAKCAKTCKALISCADKLLDRSKGIVWTHVNARHESSSPQDVDSSHGDHQSRANHPNRMFVICGHSTKHTDDVLLMVRQLITCFESSEITAEDIVAVTRDYKYRSRDGSAMLFVTAKDVTKKRLILEMTKSLDSKLAFKDYIGFKH</sequence>
<feature type="non-terminal residue" evidence="1">
    <location>
        <position position="752"/>
    </location>
</feature>